<reference evidence="1" key="1">
    <citation type="journal article" date="2020" name="Nature">
        <title>Giant virus diversity and host interactions through global metagenomics.</title>
        <authorList>
            <person name="Schulz F."/>
            <person name="Roux S."/>
            <person name="Paez-Espino D."/>
            <person name="Jungbluth S."/>
            <person name="Walsh D.A."/>
            <person name="Denef V.J."/>
            <person name="McMahon K.D."/>
            <person name="Konstantinidis K.T."/>
            <person name="Eloe-Fadrosh E.A."/>
            <person name="Kyrpides N.C."/>
            <person name="Woyke T."/>
        </authorList>
    </citation>
    <scope>NUCLEOTIDE SEQUENCE</scope>
    <source>
        <strain evidence="1">GVMAG-S-3300013094-100</strain>
    </source>
</reference>
<dbReference type="EMBL" id="MN740983">
    <property type="protein sequence ID" value="QHU21171.1"/>
    <property type="molecule type" value="Genomic_DNA"/>
</dbReference>
<dbReference type="AlphaFoldDB" id="A0A6C0KVA8"/>
<sequence length="343" mass="40366">MDTIDNEVMKTIRTIRIIRTNLKALQKQSTDKLRKLHIEIKKDIPQEYIKYVHEELGNSKYTLDSVPNYLKKCDLYINISLYNIKIHVLLNSRQFVPILLLKRVIKRLYIIAKIHSITKDIVYWFLPIEDKRYFPTQGIQVSPDSINGAYTYPTKNEVFIYRFEDFAKVMMHELLHHSVIESGSVWKDTHIQNFKHYFNISSGTAVLPNESLVEIWATYYQLLFVSIEYCIPFKFLYAKECEWAVLQSRRLLKHQKTLNSKEVWAEKTNSFTYIILKTIFLVNLKEFLNIPLPYNTDTLYTFIMNRINGKSLYSFGDLKKNNGVERGDAGAAMSMRISLFGDL</sequence>
<protein>
    <submittedName>
        <fullName evidence="1">Uncharacterized protein</fullName>
    </submittedName>
</protein>
<evidence type="ECO:0000313" key="1">
    <source>
        <dbReference type="EMBL" id="QHU21171.1"/>
    </source>
</evidence>
<proteinExistence type="predicted"/>
<accession>A0A6C0KVA8</accession>
<organism evidence="1">
    <name type="scientific">viral metagenome</name>
    <dbReference type="NCBI Taxonomy" id="1070528"/>
    <lineage>
        <taxon>unclassified sequences</taxon>
        <taxon>metagenomes</taxon>
        <taxon>organismal metagenomes</taxon>
    </lineage>
</organism>
<name>A0A6C0KVA8_9ZZZZ</name>